<sequence>MFSRLFGWASTSDAAGGSSRGAGGQDASSSSPRDPSSSSSALHDGAQRPEDAARTARNRKKRQQKKAARARHRADAPEGGEPDDDLVFDGADDEADDDGFGEADDDLSYLERIGGLRQQREEQLRAQAMAQAGQGSPAGAGSAGGAGGAGGMQRLAKPGEGELNTTGYVAGPEDVAAADLIEEMLRQGKVRPGAAAGPLNRISGLPEGAGQVGGIKVPSSHEVRRRAKESGLIPFTDDEGNLRVGVRIKPDIVLMHPKEGKGEPILLRM</sequence>
<name>A0AAV5GHA9_9BASI</name>
<keyword evidence="3" id="KW-1185">Reference proteome</keyword>
<feature type="region of interest" description="Disordered" evidence="1">
    <location>
        <begin position="1"/>
        <end position="162"/>
    </location>
</feature>
<gene>
    <name evidence="2" type="ORF">Rhopal_005028-T1</name>
</gene>
<comment type="caution">
    <text evidence="2">The sequence shown here is derived from an EMBL/GenBank/DDBJ whole genome shotgun (WGS) entry which is preliminary data.</text>
</comment>
<accession>A0AAV5GHA9</accession>
<proteinExistence type="predicted"/>
<feature type="compositionally biased region" description="Gly residues" evidence="1">
    <location>
        <begin position="136"/>
        <end position="151"/>
    </location>
</feature>
<feature type="compositionally biased region" description="Low complexity" evidence="1">
    <location>
        <begin position="25"/>
        <end position="41"/>
    </location>
</feature>
<evidence type="ECO:0000256" key="1">
    <source>
        <dbReference type="SAM" id="MobiDB-lite"/>
    </source>
</evidence>
<feature type="compositionally biased region" description="Low complexity" evidence="1">
    <location>
        <begin position="125"/>
        <end position="135"/>
    </location>
</feature>
<dbReference type="EMBL" id="BQKY01000010">
    <property type="protein sequence ID" value="GJN92000.1"/>
    <property type="molecule type" value="Genomic_DNA"/>
</dbReference>
<feature type="compositionally biased region" description="Acidic residues" evidence="1">
    <location>
        <begin position="78"/>
        <end position="108"/>
    </location>
</feature>
<evidence type="ECO:0000313" key="3">
    <source>
        <dbReference type="Proteomes" id="UP001342314"/>
    </source>
</evidence>
<dbReference type="AlphaFoldDB" id="A0AAV5GHA9"/>
<feature type="region of interest" description="Disordered" evidence="1">
    <location>
        <begin position="208"/>
        <end position="228"/>
    </location>
</feature>
<evidence type="ECO:0000313" key="2">
    <source>
        <dbReference type="EMBL" id="GJN92000.1"/>
    </source>
</evidence>
<feature type="compositionally biased region" description="Basic residues" evidence="1">
    <location>
        <begin position="56"/>
        <end position="72"/>
    </location>
</feature>
<protein>
    <submittedName>
        <fullName evidence="2">Uncharacterized protein</fullName>
    </submittedName>
</protein>
<organism evidence="2 3">
    <name type="scientific">Rhodotorula paludigena</name>
    <dbReference type="NCBI Taxonomy" id="86838"/>
    <lineage>
        <taxon>Eukaryota</taxon>
        <taxon>Fungi</taxon>
        <taxon>Dikarya</taxon>
        <taxon>Basidiomycota</taxon>
        <taxon>Pucciniomycotina</taxon>
        <taxon>Microbotryomycetes</taxon>
        <taxon>Sporidiobolales</taxon>
        <taxon>Sporidiobolaceae</taxon>
        <taxon>Rhodotorula</taxon>
    </lineage>
</organism>
<reference evidence="2 3" key="1">
    <citation type="submission" date="2021-12" db="EMBL/GenBank/DDBJ databases">
        <title>High titer production of polyol ester of fatty acids by Rhodotorula paludigena BS15 towards product separation-free biomass refinery.</title>
        <authorList>
            <person name="Mano J."/>
            <person name="Ono H."/>
            <person name="Tanaka T."/>
            <person name="Naito K."/>
            <person name="Sushida H."/>
            <person name="Ike M."/>
            <person name="Tokuyasu K."/>
            <person name="Kitaoka M."/>
        </authorList>
    </citation>
    <scope>NUCLEOTIDE SEQUENCE [LARGE SCALE GENOMIC DNA]</scope>
    <source>
        <strain evidence="2 3">BS15</strain>
    </source>
</reference>
<dbReference type="Proteomes" id="UP001342314">
    <property type="component" value="Unassembled WGS sequence"/>
</dbReference>
<feature type="compositionally biased region" description="Basic and acidic residues" evidence="1">
    <location>
        <begin position="45"/>
        <end position="54"/>
    </location>
</feature>